<sequence length="39" mass="4361">MSRPPTPATKRLDFVNIQSHTTGPFDDNVDSRIDFADVV</sequence>
<evidence type="ECO:0000313" key="1">
    <source>
        <dbReference type="EMBL" id="ACL16723.1"/>
    </source>
</evidence>
<keyword evidence="2" id="KW-1185">Reference proteome</keyword>
<dbReference type="HOGENOM" id="CLU_3302767_0_0_2"/>
<dbReference type="Proteomes" id="UP000002457">
    <property type="component" value="Chromosome"/>
</dbReference>
<accession>B8GHY3</accession>
<dbReference type="AlphaFoldDB" id="B8GHY3"/>
<evidence type="ECO:0000313" key="2">
    <source>
        <dbReference type="Proteomes" id="UP000002457"/>
    </source>
</evidence>
<protein>
    <submittedName>
        <fullName evidence="1">Uncharacterized protein</fullName>
    </submittedName>
</protein>
<organism evidence="1 2">
    <name type="scientific">Methanosphaerula palustris (strain ATCC BAA-1556 / DSM 19958 / E1-9c)</name>
    <dbReference type="NCBI Taxonomy" id="521011"/>
    <lineage>
        <taxon>Archaea</taxon>
        <taxon>Methanobacteriati</taxon>
        <taxon>Methanobacteriota</taxon>
        <taxon>Stenosarchaea group</taxon>
        <taxon>Methanomicrobia</taxon>
        <taxon>Methanomicrobiales</taxon>
        <taxon>Methanoregulaceae</taxon>
        <taxon>Methanosphaerula</taxon>
    </lineage>
</organism>
<gene>
    <name evidence="1" type="ordered locus">Mpal_1393</name>
</gene>
<dbReference type="EMBL" id="CP001338">
    <property type="protein sequence ID" value="ACL16723.1"/>
    <property type="molecule type" value="Genomic_DNA"/>
</dbReference>
<proteinExistence type="predicted"/>
<reference evidence="1 2" key="1">
    <citation type="journal article" date="2015" name="Genome Announc.">
        <title>Complete Genome Sequence of Methanosphaerula palustris E1-9CT, a Hydrogenotrophic Methanogen Isolated from a Minerotrophic Fen Peatland.</title>
        <authorList>
            <person name="Cadillo-Quiroz H."/>
            <person name="Browne P."/>
            <person name="Kyrpides N."/>
            <person name="Woyke T."/>
            <person name="Goodwin L."/>
            <person name="Detter C."/>
            <person name="Yavitt J.B."/>
            <person name="Zinder S.H."/>
        </authorList>
    </citation>
    <scope>NUCLEOTIDE SEQUENCE [LARGE SCALE GENOMIC DNA]</scope>
    <source>
        <strain evidence="2">ATCC BAA-1556 / DSM 19958 / E1-9c</strain>
    </source>
</reference>
<dbReference type="KEGG" id="mpl:Mpal_1393"/>
<name>B8GHY3_METPE</name>